<protein>
    <recommendedName>
        <fullName evidence="14">PLAT domain-containing protein</fullName>
    </recommendedName>
</protein>
<feature type="transmembrane region" description="Helical" evidence="10">
    <location>
        <begin position="2019"/>
        <end position="2043"/>
    </location>
</feature>
<feature type="transmembrane region" description="Helical" evidence="10">
    <location>
        <begin position="1443"/>
        <end position="1466"/>
    </location>
</feature>
<feature type="compositionally biased region" description="Low complexity" evidence="9">
    <location>
        <begin position="2185"/>
        <end position="2198"/>
    </location>
</feature>
<feature type="domain" description="PLAT" evidence="11">
    <location>
        <begin position="1209"/>
        <end position="1345"/>
    </location>
</feature>
<dbReference type="Gene3D" id="6.10.250.860">
    <property type="match status" value="1"/>
</dbReference>
<dbReference type="InterPro" id="IPR036392">
    <property type="entry name" value="PLAT/LH2_dom_sf"/>
</dbReference>
<reference evidence="13" key="1">
    <citation type="journal article" date="2008" name="Nature">
        <title>The amphioxus genome and the evolution of the chordate karyotype.</title>
        <authorList>
            <consortium name="US DOE Joint Genome Institute (JGI-PGF)"/>
            <person name="Putnam N.H."/>
            <person name="Butts T."/>
            <person name="Ferrier D.E.K."/>
            <person name="Furlong R.F."/>
            <person name="Hellsten U."/>
            <person name="Kawashima T."/>
            <person name="Robinson-Rechavi M."/>
            <person name="Shoguchi E."/>
            <person name="Terry A."/>
            <person name="Yu J.-K."/>
            <person name="Benito-Gutierrez E.L."/>
            <person name="Dubchak I."/>
            <person name="Garcia-Fernandez J."/>
            <person name="Gibson-Brown J.J."/>
            <person name="Grigoriev I.V."/>
            <person name="Horton A.C."/>
            <person name="de Jong P.J."/>
            <person name="Jurka J."/>
            <person name="Kapitonov V.V."/>
            <person name="Kohara Y."/>
            <person name="Kuroki Y."/>
            <person name="Lindquist E."/>
            <person name="Lucas S."/>
            <person name="Osoegawa K."/>
            <person name="Pennacchio L.A."/>
            <person name="Salamov A.A."/>
            <person name="Satou Y."/>
            <person name="Sauka-Spengler T."/>
            <person name="Schmutz J."/>
            <person name="Shin-I T."/>
            <person name="Toyoda A."/>
            <person name="Bronner-Fraser M."/>
            <person name="Fujiyama A."/>
            <person name="Holland L.Z."/>
            <person name="Holland P.W.H."/>
            <person name="Satoh N."/>
            <person name="Rokhsar D.S."/>
        </authorList>
    </citation>
    <scope>NUCLEOTIDE SEQUENCE [LARGE SCALE GENOMIC DNA]</scope>
    <source>
        <strain evidence="13">S238N-H82</strain>
        <tissue evidence="13">Testes</tissue>
    </source>
</reference>
<dbReference type="InterPro" id="IPR001024">
    <property type="entry name" value="PLAT/LH2_dom"/>
</dbReference>
<dbReference type="GO" id="GO:0042147">
    <property type="term" value="P:retrograde transport, endosome to Golgi"/>
    <property type="evidence" value="ECO:0007669"/>
    <property type="project" value="InterPro"/>
</dbReference>
<evidence type="ECO:0000256" key="10">
    <source>
        <dbReference type="SAM" id="Phobius"/>
    </source>
</evidence>
<dbReference type="Gene3D" id="2.60.60.20">
    <property type="entry name" value="PLAT/LH2 domain"/>
    <property type="match status" value="2"/>
</dbReference>
<dbReference type="eggNOG" id="KOG3599">
    <property type="taxonomic scope" value="Eukaryota"/>
</dbReference>
<dbReference type="InterPro" id="IPR013122">
    <property type="entry name" value="PKD1_2_channel"/>
</dbReference>
<evidence type="ECO:0000256" key="4">
    <source>
        <dbReference type="ARBA" id="ARBA00022729"/>
    </source>
</evidence>
<dbReference type="InterPro" id="IPR012501">
    <property type="entry name" value="Vps54_C"/>
</dbReference>
<dbReference type="PROSITE" id="PS50221">
    <property type="entry name" value="GAIN_B"/>
    <property type="match status" value="2"/>
</dbReference>
<feature type="region of interest" description="Disordered" evidence="9">
    <location>
        <begin position="252"/>
        <end position="285"/>
    </location>
</feature>
<proteinExistence type="inferred from homology"/>
<dbReference type="InParanoid" id="C3ZQD2"/>
<dbReference type="InterPro" id="IPR046338">
    <property type="entry name" value="GAIN_dom_sf"/>
</dbReference>
<feature type="transmembrane region" description="Helical" evidence="10">
    <location>
        <begin position="1486"/>
        <end position="1509"/>
    </location>
</feature>
<feature type="compositionally biased region" description="Basic and acidic residues" evidence="9">
    <location>
        <begin position="1752"/>
        <end position="1765"/>
    </location>
</feature>
<evidence type="ECO:0000256" key="8">
    <source>
        <dbReference type="PROSITE-ProRule" id="PRU00152"/>
    </source>
</evidence>
<dbReference type="Pfam" id="PF01477">
    <property type="entry name" value="PLAT"/>
    <property type="match status" value="1"/>
</dbReference>
<dbReference type="PANTHER" id="PTHR10877:SF194">
    <property type="entry name" value="LOCATION OF VULVA DEFECTIVE 1"/>
    <property type="match status" value="1"/>
</dbReference>
<dbReference type="Pfam" id="PF08016">
    <property type="entry name" value="PKD_channel"/>
    <property type="match status" value="1"/>
</dbReference>
<evidence type="ECO:0000259" key="11">
    <source>
        <dbReference type="PROSITE" id="PS50095"/>
    </source>
</evidence>
<dbReference type="InterPro" id="IPR002859">
    <property type="entry name" value="PKD/REJ-like"/>
</dbReference>
<comment type="subcellular location">
    <subcellularLocation>
        <location evidence="1">Membrane</location>
        <topology evidence="1">Multi-pass membrane protein</topology>
    </subcellularLocation>
</comment>
<feature type="transmembrane region" description="Helical" evidence="10">
    <location>
        <begin position="2163"/>
        <end position="2181"/>
    </location>
</feature>
<feature type="region of interest" description="Disordered" evidence="9">
    <location>
        <begin position="311"/>
        <end position="377"/>
    </location>
</feature>
<feature type="region of interest" description="Disordered" evidence="9">
    <location>
        <begin position="2184"/>
        <end position="2206"/>
    </location>
</feature>
<keyword evidence="6 10" id="KW-0472">Membrane</keyword>
<dbReference type="SMART" id="SM00303">
    <property type="entry name" value="GPS"/>
    <property type="match status" value="2"/>
</dbReference>
<evidence type="ECO:0000256" key="3">
    <source>
        <dbReference type="ARBA" id="ARBA00022692"/>
    </source>
</evidence>
<dbReference type="InterPro" id="IPR000203">
    <property type="entry name" value="GPS"/>
</dbReference>
<dbReference type="GO" id="GO:0016020">
    <property type="term" value="C:membrane"/>
    <property type="evidence" value="ECO:0007669"/>
    <property type="project" value="UniProtKB-SubCell"/>
</dbReference>
<organism>
    <name type="scientific">Branchiostoma floridae</name>
    <name type="common">Florida lancelet</name>
    <name type="synonym">Amphioxus</name>
    <dbReference type="NCBI Taxonomy" id="7739"/>
    <lineage>
        <taxon>Eukaryota</taxon>
        <taxon>Metazoa</taxon>
        <taxon>Chordata</taxon>
        <taxon>Cephalochordata</taxon>
        <taxon>Leptocardii</taxon>
        <taxon>Amphioxiformes</taxon>
        <taxon>Branchiostomatidae</taxon>
        <taxon>Branchiostoma</taxon>
    </lineage>
</organism>
<dbReference type="Pfam" id="PF07928">
    <property type="entry name" value="Vps54"/>
    <property type="match status" value="1"/>
</dbReference>
<dbReference type="FunFam" id="2.60.60.20:FF:000042">
    <property type="match status" value="1"/>
</dbReference>
<evidence type="ECO:0000256" key="6">
    <source>
        <dbReference type="ARBA" id="ARBA00023136"/>
    </source>
</evidence>
<evidence type="ECO:0000256" key="1">
    <source>
        <dbReference type="ARBA" id="ARBA00004141"/>
    </source>
</evidence>
<sequence length="3096" mass="344184">MACAVFCIPYRDRIHNIDSVLAKGSLQLLQLSRSRQNYTKLYHMMKMMATVHQTQPMVQVLLSTSDFVAALDLISITQQVLAKDLAGIQSFRHLGLQLCELERVIDRMMQEDFQRYAVENLARPKEDGIQLFEEERLTSLVYGLLRQHRFEFLEVMREEAATAIKAGIKQTVAEFVSQVDTIDNESVGSLADQMRMLNFQQWLAMLGEVFTKLLLLVSRVKMTAAVIQGVIHLAAGRGHCTTEVGVALGVSKASRPVSTSTSQSSKPEAEAPDDNGPLENSHEEFVSEENRVLGFHDDHVLTNGDIAALSNSEELRTKERESRSSVDRTAENSEEKAQQNGVDRTEQHSELTANDVAGTTRDDLTENCSGSVDDEDGEDVGYYLEDSEHTVYLSETDYVKVSVTLKDLLCFLCDHAHDRCLKLLMARSKDGFLERLTSSEFVQLSRAIEGFVKDCEQANRFVNRFHEERKTKLSLILDSERWKQTDVPVEFQDLVNSVDKVTEKKPTEYLVVDGQKFAVVGTVLLLLKMVLEYCQCADDLPSATPDILTRLVELLKLMVHHLPIVEEHFRARLQHKQQPMLKSFQQVIKDYNDHIQEIASKLIAIMDDMFEKSLAKWEAKAPMPSSTFRTICKQISKLHEAIVDLLPPEQIRVLFTRINVSFKSHLQQQLVRLNVTNDGGPQHGLESDFWFCSFCFHNLKSSPMAGPYLLPIGDPDKDYTESITVTAIGDDGSYAECNATPSDPDPAQTLIDQGYGEILGQALNYSTFHPAPTGPTPAPGYIFGADWSAASNTDDLVNMLQSPVGPDDLKLQMFVRSTLIDILSERMTEVSDMTRLQQATTGLTKLLGTGEFVYIDKQLKNVVTSLLTTTDTLTRVLLSATLSDSPPLVFESAVTTVYYQKQSVERLQEANFTNDRVEGSVALPSQDAVFGNESTIAVVNSKFYVKNYDRPGFPEVVFMNDSVVAGNGLSYHKMATGSSTVPSPILVMLAPPPHVIAYQVYMQYNEPPTPDNHNFTTTIPPLEIACDVSVLNLPGQDVTALFPWVYPEVNGTYYIGVKELAPSACRNVPGVSVADVKAKLRETLDNETYSLAIMTPRCSWWDQGGEKSGQWDPSGCTIGPNTTARYTQCLTTHLTAFGSDFMVPPNSIDFSTVFAKFANLSDNAAVFSTVIVMFGIYFIILFFVFKADKRDRVKWGVLPIADNDESDENFYLLTVYTGMKAGSGTSSKAGIILHGADGDTGPRPLAASKNQNFIVKISNKIMYMQVFKRGSICSFLLSSTKNLGELTNVHVWHDNSGEGGDASWFLDRVVVGDLRRNKRDGHLWFSVASRPTRSHFTRVQRASCCLSLVFLTMITNAMFYQTDDSVKQKVYRLGPLVFTLSQVWISFVSTIIVFPINFVIVYVFTKSRPRRMKTTDESASKYQVNGGFRGEASERKQSGLPHWCVYIGWVLVFLSATGSAFFVILYSMEWGAEKSGEWLTSILLSIFQSVLLIQPLKVLLFAVIVAFIYKKVGKAKVVEEDAINEDEEFLPAPQDAKYVRAPAIPASSAASRAGDLAAARSLRIKELRMSTILWDVFKHFLVVAVVFYLAFSSMDTQGYYMEKSLKSRFPTFQKINTLDKVWTWSYNELQKVLFGHPGSKLLDDQSYRVGAAAFKQFRSQKGHCRTDVATFPHCKIDFSLKKYESAKFGVGWRALSDSRINVTDLTIKDANTTDVPDTNINATFVNDTNINATDSRETNMTASVEIDNDINSTERERNRRQRDVSDDWDIGHGSVEKDDPSVARSMASAWVYTSGSSLPYSGQVDTYTDGAYMFGVGNDPRQSVLAMRHLQENGWLDDFTEAVLVEINAYNANTNLFAVITLLVEFVAGRGAKTSQGIHMFKLYSYVGTSGQLNIAFQINFVILFVLSLFREGKKMAHQKREYFCRPWNWLEFLRLLLCIAVIAMFAAKEIMRVSYVDQLKDVNGQFVSFRSIAVISDVFTSLMALLVFVMTLQFMSLLSFNRLIGVFFHTLQNAAHKIATFSIMFLLMLAAFGTMGFLVFGAEAENYKSFPSSARTLLLKMFGNVDYVDVSPGHVVICRLYFLSFVVAVVIVLSNMFVTILDDQLATSKSNPGGPGGDSDMGDFMVNRFLQFLGINTATRPPKGIRYNKKSKSPQLQDRRRMKTVILSAILFLLSGANIAESRTQSPTATSTQAPTTTPCPGPSTVTINGDYLRIVGTADEAVLFEATVEPYHSCYQGQLRYSWHCRRNASNSTPAPVARYAPSSVDSSGNNVYTDACGDVDFRELSGAGSAIRLNQSTMDSGATYVIKVNATVEGASTDFAQELHIIDGGSLPTFSISCRENCGEVLKLVKDFKLEVSCTTGCTEVRASSSRSGWWNNGRRNNGRRRSNNWQTTTRISWSYHWRLYEENIETGDVTEIPNLAEMTSSGINRNDLQVQKYKLEPSKKYRFRVKASKSDGSKWSFMEYHILSGPKSSVNCSVIPKTGFAAGTGFTITNDVPADVTSEENIDYSFYSGYNLLSEQQSSVAGPYRLQSGDANKDFVVTIKVQARGDEGFYSECSVNASVLPSVKPPVGLWQDALSWAYEAEVTIDQGDAAAAATLAVGIVDLLEQLLSPDLDPAQTLRDQGNGDLLDEALNSSIHHPSPTVRPVNPGYVFSQDWSSATTIDEINNMLPPGTPGSGEDKFVAFPRNPMTWDPATEPRSSVLSLDFYDETGHRLPVEDTAQPLEFYIQNYDKPGFPNVTFMNETTVAANGLTYHKMEVDNETTPTPVLVMLIPPPHVIAYQVYMQYNEPPTPDNHNFTATIPPLERACDVSIPELSGRDVTAMFPWVFPEVNGTYYIGVKELGHKECRRVPGVSYAEVKSKINNAPDDESYSLAILTPQCVWWDKTGEGQWDPSECTVGPNTTVDHTQCLTTHLTSFGSDFMVPPNSIDFSTVFAKFANLSDNAAVFSTVIVMFGLYFIIVFFLFKADKRDRIKWGVLPIADNNESDENFYLLTVYTGMKAGSGTSSKAGIILHGADGDTGARPLAASKNQVFKRGSISSFLLSTSAELGDLTHLHVWHDNSGAGGDSSWFLDKIVVGDLQSDRRQVPQS</sequence>
<keyword evidence="7" id="KW-1015">Disulfide bond</keyword>
<evidence type="ECO:0000256" key="2">
    <source>
        <dbReference type="ARBA" id="ARBA00007200"/>
    </source>
</evidence>
<evidence type="ECO:0000259" key="12">
    <source>
        <dbReference type="PROSITE" id="PS50221"/>
    </source>
</evidence>
<dbReference type="InterPro" id="IPR057244">
    <property type="entry name" value="GAIN_B"/>
</dbReference>
<feature type="transmembrane region" description="Helical" evidence="10">
    <location>
        <begin position="1883"/>
        <end position="1910"/>
    </location>
</feature>
<dbReference type="FunFam" id="2.60.220.50:FF:000042">
    <property type="entry name" value="Uncharacterized protein"/>
    <property type="match status" value="2"/>
</dbReference>
<feature type="transmembrane region" description="Helical" evidence="10">
    <location>
        <begin position="1930"/>
        <end position="1948"/>
    </location>
</feature>
<feature type="domain" description="GAIN-B" evidence="12">
    <location>
        <begin position="2791"/>
        <end position="2934"/>
    </location>
</feature>
<feature type="domain" description="GAIN-B" evidence="12">
    <location>
        <begin position="991"/>
        <end position="1148"/>
    </location>
</feature>
<evidence type="ECO:0000256" key="5">
    <source>
        <dbReference type="ARBA" id="ARBA00022989"/>
    </source>
</evidence>
<keyword evidence="3 10" id="KW-0812">Transmembrane</keyword>
<feature type="transmembrane region" description="Helical" evidence="10">
    <location>
        <begin position="1382"/>
        <end position="1404"/>
    </location>
</feature>
<evidence type="ECO:0000256" key="9">
    <source>
        <dbReference type="SAM" id="MobiDB-lite"/>
    </source>
</evidence>
<keyword evidence="5 10" id="KW-1133">Transmembrane helix</keyword>
<feature type="transmembrane region" description="Helical" evidence="10">
    <location>
        <begin position="1342"/>
        <end position="1362"/>
    </location>
</feature>
<evidence type="ECO:0000256" key="7">
    <source>
        <dbReference type="ARBA" id="ARBA00023157"/>
    </source>
</evidence>
<accession>C3ZQD2</accession>
<dbReference type="SUPFAM" id="SSF49723">
    <property type="entry name" value="Lipase/lipooxygenase domain (PLAT/LH2 domain)"/>
    <property type="match status" value="2"/>
</dbReference>
<dbReference type="Gene3D" id="2.60.220.50">
    <property type="match status" value="2"/>
</dbReference>
<dbReference type="eggNOG" id="KOG2115">
    <property type="taxonomic scope" value="Eukaryota"/>
</dbReference>
<feature type="region of interest" description="Disordered" evidence="9">
    <location>
        <begin position="1747"/>
        <end position="1779"/>
    </location>
</feature>
<comment type="caution">
    <text evidence="8">Lacks conserved residue(s) required for the propagation of feature annotation.</text>
</comment>
<feature type="domain" description="PLAT" evidence="11">
    <location>
        <begin position="2995"/>
        <end position="3096"/>
    </location>
</feature>
<keyword evidence="4" id="KW-0732">Signal</keyword>
<feature type="compositionally biased region" description="Basic and acidic residues" evidence="9">
    <location>
        <begin position="313"/>
        <end position="349"/>
    </location>
</feature>
<dbReference type="Gene3D" id="1.10.287.70">
    <property type="match status" value="1"/>
</dbReference>
<feature type="transmembrane region" description="Helical" evidence="10">
    <location>
        <begin position="2081"/>
        <end position="2102"/>
    </location>
</feature>
<dbReference type="PROSITE" id="PS50095">
    <property type="entry name" value="PLAT"/>
    <property type="match status" value="2"/>
</dbReference>
<comment type="similarity">
    <text evidence="2">Belongs to the polycystin family.</text>
</comment>
<evidence type="ECO:0008006" key="14">
    <source>
        <dbReference type="Google" id="ProtNLM"/>
    </source>
</evidence>
<feature type="transmembrane region" description="Helical" evidence="10">
    <location>
        <begin position="1572"/>
        <end position="1591"/>
    </location>
</feature>
<dbReference type="Pfam" id="PF01825">
    <property type="entry name" value="GPS"/>
    <property type="match status" value="2"/>
</dbReference>
<dbReference type="Pfam" id="PF20519">
    <property type="entry name" value="Polycystin_dom"/>
    <property type="match status" value="1"/>
</dbReference>
<evidence type="ECO:0000313" key="13">
    <source>
        <dbReference type="EMBL" id="EEN45188.1"/>
    </source>
</evidence>
<feature type="transmembrane region" description="Helical" evidence="10">
    <location>
        <begin position="2950"/>
        <end position="2971"/>
    </location>
</feature>
<feature type="transmembrane region" description="Helical" evidence="10">
    <location>
        <begin position="1968"/>
        <end position="1999"/>
    </location>
</feature>
<gene>
    <name evidence="13" type="ORF">BRAFLDRAFT_84929</name>
</gene>
<feature type="transmembrane region" description="Helical" evidence="10">
    <location>
        <begin position="1164"/>
        <end position="1185"/>
    </location>
</feature>
<dbReference type="PANTHER" id="PTHR10877">
    <property type="entry name" value="POLYCYSTIN FAMILY MEMBER"/>
    <property type="match status" value="1"/>
</dbReference>
<dbReference type="Gene3D" id="1.20.1280.130">
    <property type="match status" value="1"/>
</dbReference>
<dbReference type="STRING" id="7739.C3ZQD2"/>
<dbReference type="Pfam" id="PF02010">
    <property type="entry name" value="REJ"/>
    <property type="match status" value="1"/>
</dbReference>
<dbReference type="EMBL" id="GG666661">
    <property type="protein sequence ID" value="EEN45188.1"/>
    <property type="molecule type" value="Genomic_DNA"/>
</dbReference>
<dbReference type="InterPro" id="IPR051223">
    <property type="entry name" value="Polycystin"/>
</dbReference>
<dbReference type="InterPro" id="IPR046791">
    <property type="entry name" value="Polycystin_dom"/>
</dbReference>
<dbReference type="GO" id="GO:0005829">
    <property type="term" value="C:cytosol"/>
    <property type="evidence" value="ECO:0007669"/>
    <property type="project" value="GOC"/>
</dbReference>
<name>C3ZQD2_BRAFL</name>